<feature type="region of interest" description="Disordered" evidence="4">
    <location>
        <begin position="91"/>
        <end position="191"/>
    </location>
</feature>
<accession>A0A485L7Y4</accession>
<dbReference type="SMART" id="SM00360">
    <property type="entry name" value="RRM"/>
    <property type="match status" value="2"/>
</dbReference>
<feature type="compositionally biased region" description="Basic and acidic residues" evidence="4">
    <location>
        <begin position="149"/>
        <end position="170"/>
    </location>
</feature>
<dbReference type="InterPro" id="IPR000504">
    <property type="entry name" value="RRM_dom"/>
</dbReference>
<feature type="compositionally biased region" description="Basic and acidic residues" evidence="4">
    <location>
        <begin position="261"/>
        <end position="271"/>
    </location>
</feature>
<evidence type="ECO:0000256" key="2">
    <source>
        <dbReference type="PROSITE-ProRule" id="PRU00176"/>
    </source>
</evidence>
<reference evidence="6" key="2">
    <citation type="submission" date="2019-06" db="EMBL/GenBank/DDBJ databases">
        <title>Genomics analysis of Aphanomyces spp. identifies a new class of oomycete effector associated with host adaptation.</title>
        <authorList>
            <person name="Gaulin E."/>
        </authorList>
    </citation>
    <scope>NUCLEOTIDE SEQUENCE</scope>
    <source>
        <strain evidence="6">CBS 578.67</strain>
    </source>
</reference>
<dbReference type="GO" id="GO:0003723">
    <property type="term" value="F:RNA binding"/>
    <property type="evidence" value="ECO:0007669"/>
    <property type="project" value="UniProtKB-UniRule"/>
</dbReference>
<dbReference type="Pfam" id="PF00076">
    <property type="entry name" value="RRM_1"/>
    <property type="match status" value="1"/>
</dbReference>
<dbReference type="EMBL" id="VJMH01006019">
    <property type="protein sequence ID" value="KAF0691824.1"/>
    <property type="molecule type" value="Genomic_DNA"/>
</dbReference>
<dbReference type="OrthoDB" id="443401at2759"/>
<dbReference type="EMBL" id="CAADRA010006040">
    <property type="protein sequence ID" value="VFT93774.1"/>
    <property type="molecule type" value="Genomic_DNA"/>
</dbReference>
<dbReference type="AlphaFoldDB" id="A0A485L7Y4"/>
<evidence type="ECO:0000313" key="6">
    <source>
        <dbReference type="EMBL" id="KAF0691824.1"/>
    </source>
</evidence>
<dbReference type="PANTHER" id="PTHR14398">
    <property type="entry name" value="RNA RECOGNITION RRM/RNP DOMAIN"/>
    <property type="match status" value="1"/>
</dbReference>
<feature type="compositionally biased region" description="Basic residues" evidence="4">
    <location>
        <begin position="240"/>
        <end position="249"/>
    </location>
</feature>
<organism evidence="7 8">
    <name type="scientific">Aphanomyces stellatus</name>
    <dbReference type="NCBI Taxonomy" id="120398"/>
    <lineage>
        <taxon>Eukaryota</taxon>
        <taxon>Sar</taxon>
        <taxon>Stramenopiles</taxon>
        <taxon>Oomycota</taxon>
        <taxon>Saprolegniomycetes</taxon>
        <taxon>Saprolegniales</taxon>
        <taxon>Verrucalvaceae</taxon>
        <taxon>Aphanomyces</taxon>
    </lineage>
</organism>
<dbReference type="PROSITE" id="PS50102">
    <property type="entry name" value="RRM"/>
    <property type="match status" value="2"/>
</dbReference>
<dbReference type="Proteomes" id="UP000332933">
    <property type="component" value="Unassembled WGS sequence"/>
</dbReference>
<dbReference type="Gene3D" id="3.30.70.330">
    <property type="match status" value="2"/>
</dbReference>
<keyword evidence="8" id="KW-1185">Reference proteome</keyword>
<gene>
    <name evidence="7" type="primary">Aste57867_17013</name>
    <name evidence="6" type="ORF">As57867_016955</name>
    <name evidence="7" type="ORF">ASTE57867_17013</name>
</gene>
<feature type="compositionally biased region" description="Gly residues" evidence="4">
    <location>
        <begin position="171"/>
        <end position="185"/>
    </location>
</feature>
<feature type="domain" description="RRM" evidence="5">
    <location>
        <begin position="485"/>
        <end position="554"/>
    </location>
</feature>
<feature type="domain" description="RRM" evidence="5">
    <location>
        <begin position="276"/>
        <end position="348"/>
    </location>
</feature>
<dbReference type="PANTHER" id="PTHR14398:SF0">
    <property type="entry name" value="ZINC FINGER PROTEIN SWM"/>
    <property type="match status" value="1"/>
</dbReference>
<sequence>MAALDAEAREMLREWLVRTLEPLYVHSFLLGSCDADPSVLSKYVLALVQTNPEKEGLVEVCRSKLHEFLGDETAPFVDRLFATLRTQSYLQKSPRHEATPTAAAPTNLSAAPSGENNADSHRRGRENDDDAQSRNKRPRRSRSRSRSRSPRDHRNDRKLPRDGSRRDAGRGRGGGGRGGMRGGYDGWMPPPHGGGGGPWGMFPRPMYPPMMNPDSFDPNAYNPDSPSMHHHPHPSQYPPHPHHPHHPPPHHFGGPPRRSKANADDAKKPTDDEAATTLRVENVDPKFINMVKLSGHFSRFGEVVNVQMRPDFRAAFVQFATADSARKAFHSPMPVCNNRFISVKFAKRSPKDLGEIDAGDGPTPEQLRAAALETGKKILEEKRQLLEQDKALQKQRETLLQNQLSQHEMLRDKMQAKGLLGAAEQATMDKKIADLSAQLHALQHPVVAAAPPAGPLATLQAELSQLEAKVKHGRRGGGSIDNRTKVLQLTNLPDALRDASVLEQHFATFGTIDQVRHVDTVAYVKFADRYAGEKALKFGQTYNNAPLEMAWCNDPSALDKTAATEANTE</sequence>
<reference evidence="7 8" key="1">
    <citation type="submission" date="2019-03" db="EMBL/GenBank/DDBJ databases">
        <authorList>
            <person name="Gaulin E."/>
            <person name="Dumas B."/>
        </authorList>
    </citation>
    <scope>NUCLEOTIDE SEQUENCE [LARGE SCALE GENOMIC DNA]</scope>
    <source>
        <strain evidence="7">CBS 568.67</strain>
    </source>
</reference>
<dbReference type="CDD" id="cd12257">
    <property type="entry name" value="RRM1_RBM26_like"/>
    <property type="match status" value="1"/>
</dbReference>
<dbReference type="SUPFAM" id="SSF54928">
    <property type="entry name" value="RNA-binding domain, RBD"/>
    <property type="match status" value="1"/>
</dbReference>
<name>A0A485L7Y4_9STRA</name>
<dbReference type="GO" id="GO:0005634">
    <property type="term" value="C:nucleus"/>
    <property type="evidence" value="ECO:0007669"/>
    <property type="project" value="TreeGrafter"/>
</dbReference>
<proteinExistence type="predicted"/>
<evidence type="ECO:0000259" key="5">
    <source>
        <dbReference type="PROSITE" id="PS50102"/>
    </source>
</evidence>
<feature type="compositionally biased region" description="Polar residues" evidence="4">
    <location>
        <begin position="104"/>
        <end position="117"/>
    </location>
</feature>
<keyword evidence="1 2" id="KW-0694">RNA-binding</keyword>
<feature type="compositionally biased region" description="Basic residues" evidence="4">
    <location>
        <begin position="134"/>
        <end position="148"/>
    </location>
</feature>
<protein>
    <submittedName>
        <fullName evidence="7">Aste57867_17013 protein</fullName>
    </submittedName>
</protein>
<feature type="region of interest" description="Disordered" evidence="4">
    <location>
        <begin position="215"/>
        <end position="278"/>
    </location>
</feature>
<evidence type="ECO:0000313" key="8">
    <source>
        <dbReference type="Proteomes" id="UP000332933"/>
    </source>
</evidence>
<dbReference type="InterPro" id="IPR035979">
    <property type="entry name" value="RBD_domain_sf"/>
</dbReference>
<evidence type="ECO:0000256" key="4">
    <source>
        <dbReference type="SAM" id="MobiDB-lite"/>
    </source>
</evidence>
<feature type="coiled-coil region" evidence="3">
    <location>
        <begin position="369"/>
        <end position="402"/>
    </location>
</feature>
<evidence type="ECO:0000256" key="3">
    <source>
        <dbReference type="SAM" id="Coils"/>
    </source>
</evidence>
<evidence type="ECO:0000313" key="7">
    <source>
        <dbReference type="EMBL" id="VFT93774.1"/>
    </source>
</evidence>
<evidence type="ECO:0000256" key="1">
    <source>
        <dbReference type="ARBA" id="ARBA00022884"/>
    </source>
</evidence>
<keyword evidence="3" id="KW-0175">Coiled coil</keyword>
<dbReference type="InterPro" id="IPR045137">
    <property type="entry name" value="RBM26/27"/>
</dbReference>
<dbReference type="InterPro" id="IPR012677">
    <property type="entry name" value="Nucleotide-bd_a/b_plait_sf"/>
</dbReference>